<sequence length="281" mass="32266">MNKKMLSTLIFAWIPLILLIVIYPISDYFLEGKEVSSMPSPFKDAPPVHLPGEWYFNISAIKGEKTEIQVPLFDLSEENVLAEADFHIDDFYIGEVEDVTLRSNYSTPDYGAYILKFDISSPDIGKHSIEGLKLTVQTPSREYEMIMGDMDVEILDRSLEGELSSQEEVLTHRTYTKQSEYIYKQKITAPEEGVNLEQISVSNNEKVSITESLQTEDDEEENIRLSANVDLGSYKFVYLVPSLVYEKNGMRHHSILQPNIYRPRLGNDFLIKNLKNKNDHK</sequence>
<dbReference type="EMBL" id="JADZSC010000003">
    <property type="protein sequence ID" value="MBH0231369.1"/>
    <property type="molecule type" value="Genomic_DNA"/>
</dbReference>
<gene>
    <name evidence="1" type="ORF">H0267_14170</name>
</gene>
<keyword evidence="2" id="KW-1185">Reference proteome</keyword>
<dbReference type="Proteomes" id="UP000614490">
    <property type="component" value="Unassembled WGS sequence"/>
</dbReference>
<proteinExistence type="predicted"/>
<evidence type="ECO:0000313" key="1">
    <source>
        <dbReference type="EMBL" id="MBH0231369.1"/>
    </source>
</evidence>
<organism evidence="1 2">
    <name type="scientific">Halobacillus yeomjeoni</name>
    <dbReference type="NCBI Taxonomy" id="311194"/>
    <lineage>
        <taxon>Bacteria</taxon>
        <taxon>Bacillati</taxon>
        <taxon>Bacillota</taxon>
        <taxon>Bacilli</taxon>
        <taxon>Bacillales</taxon>
        <taxon>Bacillaceae</taxon>
        <taxon>Halobacillus</taxon>
    </lineage>
</organism>
<reference evidence="1 2" key="1">
    <citation type="journal article" date="2005" name="Int. J. Syst. Evol. Microbiol.">
        <title>Halobacillus yeomjeoni sp. nov., isolated from a marine solar saltern in Korea.</title>
        <authorList>
            <person name="Yoon J.H."/>
            <person name="Kang S.J."/>
            <person name="Lee C.H."/>
            <person name="Oh H.W."/>
            <person name="Oh T.K."/>
        </authorList>
    </citation>
    <scope>NUCLEOTIDE SEQUENCE [LARGE SCALE GENOMIC DNA]</scope>
    <source>
        <strain evidence="1 2">KCTC 3957</strain>
    </source>
</reference>
<dbReference type="AlphaFoldDB" id="A0A931HXR2"/>
<evidence type="ECO:0000313" key="2">
    <source>
        <dbReference type="Proteomes" id="UP000614490"/>
    </source>
</evidence>
<accession>A0A931HXR2</accession>
<name>A0A931HXR2_9BACI</name>
<comment type="caution">
    <text evidence="1">The sequence shown here is derived from an EMBL/GenBank/DDBJ whole genome shotgun (WGS) entry which is preliminary data.</text>
</comment>
<protein>
    <submittedName>
        <fullName evidence="1">Uncharacterized protein</fullName>
    </submittedName>
</protein>
<dbReference type="RefSeq" id="WP_197317996.1">
    <property type="nucleotide sequence ID" value="NZ_JADZSC010000003.1"/>
</dbReference>